<reference evidence="1 3" key="1">
    <citation type="submission" date="2021-03" db="EMBL/GenBank/DDBJ databases">
        <title>Draft genome and methylome analysis of Thiotrix fructosivoruns ATCC 49748.</title>
        <authorList>
            <person name="Fomenkov A."/>
            <person name="Grabovich M.Y."/>
            <person name="Roberts R.J."/>
        </authorList>
    </citation>
    <scope>NUCLEOTIDE SEQUENCE [LARGE SCALE GENOMIC DNA]</scope>
    <source>
        <strain evidence="1 3">ATCC 49748</strain>
    </source>
</reference>
<evidence type="ECO:0000313" key="2">
    <source>
        <dbReference type="EMBL" id="QTX10838.1"/>
    </source>
</evidence>
<accession>A0A8B0SLA6</accession>
<evidence type="ECO:0000313" key="3">
    <source>
        <dbReference type="Proteomes" id="UP000664466"/>
    </source>
</evidence>
<organism evidence="2">
    <name type="scientific">Thiothrix fructosivorans</name>
    <dbReference type="NCBI Taxonomy" id="111770"/>
    <lineage>
        <taxon>Bacteria</taxon>
        <taxon>Pseudomonadati</taxon>
        <taxon>Pseudomonadota</taxon>
        <taxon>Gammaproteobacteria</taxon>
        <taxon>Thiotrichales</taxon>
        <taxon>Thiotrichaceae</taxon>
        <taxon>Thiothrix</taxon>
    </lineage>
</organism>
<dbReference type="SUPFAM" id="SSF47598">
    <property type="entry name" value="Ribbon-helix-helix"/>
    <property type="match status" value="1"/>
</dbReference>
<dbReference type="InterPro" id="IPR010985">
    <property type="entry name" value="Ribbon_hlx_hlx"/>
</dbReference>
<dbReference type="Proteomes" id="UP000664466">
    <property type="component" value="Unassembled WGS sequence"/>
</dbReference>
<dbReference type="InterPro" id="IPR013321">
    <property type="entry name" value="Arc_rbn_hlx_hlx"/>
</dbReference>
<dbReference type="GO" id="GO:0006355">
    <property type="term" value="P:regulation of DNA-templated transcription"/>
    <property type="evidence" value="ECO:0007669"/>
    <property type="project" value="InterPro"/>
</dbReference>
<reference evidence="2" key="2">
    <citation type="submission" date="2021-04" db="EMBL/GenBank/DDBJ databases">
        <title>Complete Genome and methylome analysis of Thiothrix fructosivorans ATCC 49748.</title>
        <authorList>
            <person name="Fomenkov A."/>
            <person name="Sun L."/>
            <person name="Vincze T."/>
            <person name="Grabovich M.Y."/>
            <person name="Roberts R.J."/>
        </authorList>
    </citation>
    <scope>NUCLEOTIDE SEQUENCE</scope>
    <source>
        <strain evidence="2">ATCC 49748</strain>
    </source>
</reference>
<dbReference type="Gene3D" id="1.10.1220.10">
    <property type="entry name" value="Met repressor-like"/>
    <property type="match status" value="1"/>
</dbReference>
<dbReference type="EMBL" id="JAFMPM010000006">
    <property type="protein sequence ID" value="MBO0613751.1"/>
    <property type="molecule type" value="Genomic_DNA"/>
</dbReference>
<proteinExistence type="predicted"/>
<dbReference type="Pfam" id="PF05534">
    <property type="entry name" value="HicB"/>
    <property type="match status" value="1"/>
</dbReference>
<protein>
    <submittedName>
        <fullName evidence="2">Toxin-antitoxin system HicB family antitoxin</fullName>
    </submittedName>
</protein>
<dbReference type="InterPro" id="IPR008651">
    <property type="entry name" value="Uncharacterised_HicB"/>
</dbReference>
<sequence length="85" mass="9397">MKQQTATYPLRLPRSLKEAVNEAANNDGVSINQFIAIAVAEKLAAMKTARFFTERQQRADTDAFKRILTRQGGQEPCEGDELVAG</sequence>
<dbReference type="EMBL" id="CP072748">
    <property type="protein sequence ID" value="QTX10838.1"/>
    <property type="molecule type" value="Genomic_DNA"/>
</dbReference>
<evidence type="ECO:0000313" key="1">
    <source>
        <dbReference type="EMBL" id="MBO0613751.1"/>
    </source>
</evidence>
<gene>
    <name evidence="2" type="ORF">J1836_000195</name>
    <name evidence="1" type="ORF">J1836_12615</name>
</gene>
<dbReference type="AlphaFoldDB" id="A0A8B0SLA6"/>
<keyword evidence="3" id="KW-1185">Reference proteome</keyword>
<name>A0A8B0SLA6_9GAMM</name>
<dbReference type="RefSeq" id="WP_207251419.1">
    <property type="nucleotide sequence ID" value="NZ_JAFMPM010000006.1"/>
</dbReference>